<comment type="subcellular location">
    <subcellularLocation>
        <location evidence="1 7">Cell membrane</location>
        <topology evidence="1 7">Multi-pass membrane protein</topology>
    </subcellularLocation>
</comment>
<evidence type="ECO:0000256" key="1">
    <source>
        <dbReference type="ARBA" id="ARBA00004651"/>
    </source>
</evidence>
<feature type="transmembrane region" description="Helical" evidence="7">
    <location>
        <begin position="82"/>
        <end position="107"/>
    </location>
</feature>
<evidence type="ECO:0000256" key="5">
    <source>
        <dbReference type="ARBA" id="ARBA00022989"/>
    </source>
</evidence>
<evidence type="ECO:0000313" key="9">
    <source>
        <dbReference type="EMBL" id="MBN8659222.1"/>
    </source>
</evidence>
<dbReference type="InterPro" id="IPR025966">
    <property type="entry name" value="OppC_N"/>
</dbReference>
<dbReference type="PANTHER" id="PTHR43386">
    <property type="entry name" value="OLIGOPEPTIDE TRANSPORT SYSTEM PERMEASE PROTEIN APPC"/>
    <property type="match status" value="1"/>
</dbReference>
<evidence type="ECO:0000313" key="10">
    <source>
        <dbReference type="Proteomes" id="UP000664277"/>
    </source>
</evidence>
<evidence type="ECO:0000256" key="4">
    <source>
        <dbReference type="ARBA" id="ARBA00022692"/>
    </source>
</evidence>
<evidence type="ECO:0000256" key="7">
    <source>
        <dbReference type="RuleBase" id="RU363032"/>
    </source>
</evidence>
<evidence type="ECO:0000256" key="3">
    <source>
        <dbReference type="ARBA" id="ARBA00022475"/>
    </source>
</evidence>
<feature type="transmembrane region" description="Helical" evidence="7">
    <location>
        <begin position="12"/>
        <end position="37"/>
    </location>
</feature>
<accession>A0A8J7PJV0</accession>
<keyword evidence="6 7" id="KW-0472">Membrane</keyword>
<comment type="similarity">
    <text evidence="7">Belongs to the binding-protein-dependent transport system permease family.</text>
</comment>
<dbReference type="Pfam" id="PF00528">
    <property type="entry name" value="BPD_transp_1"/>
    <property type="match status" value="1"/>
</dbReference>
<dbReference type="SUPFAM" id="SSF161098">
    <property type="entry name" value="MetI-like"/>
    <property type="match status" value="1"/>
</dbReference>
<gene>
    <name evidence="9" type="ORF">J0M35_02585</name>
</gene>
<keyword evidence="5 7" id="KW-1133">Transmembrane helix</keyword>
<dbReference type="InterPro" id="IPR000515">
    <property type="entry name" value="MetI-like"/>
</dbReference>
<dbReference type="AlphaFoldDB" id="A0A8J7PJV0"/>
<dbReference type="GO" id="GO:0055085">
    <property type="term" value="P:transmembrane transport"/>
    <property type="evidence" value="ECO:0007669"/>
    <property type="project" value="InterPro"/>
</dbReference>
<dbReference type="EMBL" id="JAFLCK010000002">
    <property type="protein sequence ID" value="MBN8659222.1"/>
    <property type="molecule type" value="Genomic_DNA"/>
</dbReference>
<dbReference type="InterPro" id="IPR050366">
    <property type="entry name" value="BP-dependent_transpt_permease"/>
</dbReference>
<evidence type="ECO:0000256" key="6">
    <source>
        <dbReference type="ARBA" id="ARBA00023136"/>
    </source>
</evidence>
<feature type="transmembrane region" description="Helical" evidence="7">
    <location>
        <begin position="250"/>
        <end position="269"/>
    </location>
</feature>
<keyword evidence="4 7" id="KW-0812">Transmembrane</keyword>
<dbReference type="PANTHER" id="PTHR43386:SF1">
    <property type="entry name" value="D,D-DIPEPTIDE TRANSPORT SYSTEM PERMEASE PROTEIN DDPC-RELATED"/>
    <property type="match status" value="1"/>
</dbReference>
<feature type="transmembrane region" description="Helical" evidence="7">
    <location>
        <begin position="193"/>
        <end position="213"/>
    </location>
</feature>
<protein>
    <submittedName>
        <fullName evidence="9">ABC transporter permease</fullName>
    </submittedName>
</protein>
<organism evidence="9 10">
    <name type="scientific">Candidatus Obscuribacter phosphatis</name>
    <dbReference type="NCBI Taxonomy" id="1906157"/>
    <lineage>
        <taxon>Bacteria</taxon>
        <taxon>Bacillati</taxon>
        <taxon>Candidatus Melainabacteria</taxon>
        <taxon>Candidatus Obscuribacterales</taxon>
        <taxon>Candidatus Obscuribacteraceae</taxon>
        <taxon>Candidatus Obscuribacter</taxon>
    </lineage>
</organism>
<keyword evidence="3" id="KW-1003">Cell membrane</keyword>
<dbReference type="GO" id="GO:0005886">
    <property type="term" value="C:plasma membrane"/>
    <property type="evidence" value="ECO:0007669"/>
    <property type="project" value="UniProtKB-SubCell"/>
</dbReference>
<dbReference type="InterPro" id="IPR035906">
    <property type="entry name" value="MetI-like_sf"/>
</dbReference>
<proteinExistence type="inferred from homology"/>
<dbReference type="Pfam" id="PF12911">
    <property type="entry name" value="OppC_N"/>
    <property type="match status" value="1"/>
</dbReference>
<keyword evidence="2 7" id="KW-0813">Transport</keyword>
<dbReference type="CDD" id="cd06261">
    <property type="entry name" value="TM_PBP2"/>
    <property type="match status" value="1"/>
</dbReference>
<evidence type="ECO:0000256" key="2">
    <source>
        <dbReference type="ARBA" id="ARBA00022448"/>
    </source>
</evidence>
<reference evidence="9" key="1">
    <citation type="submission" date="2021-02" db="EMBL/GenBank/DDBJ databases">
        <title>Genome-Resolved Metagenomics of a Microbial Community Performing Photosynthetic Biological Nutrient Removal.</title>
        <authorList>
            <person name="Mcdaniel E.A."/>
        </authorList>
    </citation>
    <scope>NUCLEOTIDE SEQUENCE</scope>
    <source>
        <strain evidence="9">UWPOB_OBS1</strain>
    </source>
</reference>
<feature type="domain" description="ABC transmembrane type-1" evidence="8">
    <location>
        <begin position="80"/>
        <end position="269"/>
    </location>
</feature>
<comment type="caution">
    <text evidence="9">The sequence shown here is derived from an EMBL/GenBank/DDBJ whole genome shotgun (WGS) entry which is preliminary data.</text>
</comment>
<dbReference type="Proteomes" id="UP000664277">
    <property type="component" value="Unassembled WGS sequence"/>
</dbReference>
<sequence length="286" mass="30574">MTAANRSPWQRLLKIPTAVLGLAVIAAICLVALLSAFGVELTPFAYDQTSSDYLAAPSWLHPMGTDELGRDLLARIIYGARLSIAIGLTTALTAFLIGSVYGAIAGFSSPKVDALMMRGVDIAYSLPDLLVMILIGVVMGRGTFGILIALGLVSWMGTARLVRSQFLTLKNEEFIEAAYAQGQSNLNVILKHLLPNALGPIIVALTFTVPSAILSESTLSFIGLGLSPPACSWGTLASDGWRSLRAHPHLIFFPSLFIFITVLSFNFLGDGLRDALDPRTRLGKGK</sequence>
<dbReference type="Gene3D" id="1.10.3720.10">
    <property type="entry name" value="MetI-like"/>
    <property type="match status" value="1"/>
</dbReference>
<evidence type="ECO:0000259" key="8">
    <source>
        <dbReference type="PROSITE" id="PS50928"/>
    </source>
</evidence>
<name>A0A8J7PJV0_9BACT</name>
<dbReference type="PROSITE" id="PS50928">
    <property type="entry name" value="ABC_TM1"/>
    <property type="match status" value="1"/>
</dbReference>